<evidence type="ECO:0000313" key="9">
    <source>
        <dbReference type="Proteomes" id="UP000318582"/>
    </source>
</evidence>
<feature type="compositionally biased region" description="Acidic residues" evidence="7">
    <location>
        <begin position="247"/>
        <end position="258"/>
    </location>
</feature>
<sequence length="258" mass="29199">MVKLNYDVLVNAPSYINPVKDRELDLRGLKIPQIENLSMTKDGNDVIDLTDNDLRRLDGFPKMPRLKGVLAANNRISRIDLDLGKHLPNLTTLILTNNMIEELGDLDPLAELEHLQWLSLMDNPVATKKYYRSYVIHRCPKVRILDFRAVKEKERRQAAEMFSGTEGTQLAASLSAQNARTFEPGEGLKKAAKAYQGPSPEEAAKIRKAIKQATTLEEVTRLEKLLQTGQVPDVQQRGPPKAKNQNEDEMEVEEEEEE</sequence>
<evidence type="ECO:0000256" key="4">
    <source>
        <dbReference type="ARBA" id="ARBA00023242"/>
    </source>
</evidence>
<evidence type="ECO:0000256" key="7">
    <source>
        <dbReference type="SAM" id="MobiDB-lite"/>
    </source>
</evidence>
<accession>A0A507E176</accession>
<keyword evidence="3" id="KW-0677">Repeat</keyword>
<dbReference type="PANTHER" id="PTHR10552">
    <property type="entry name" value="U2 SMALL NUCLEAR RIBONUCLEOPROTEIN A"/>
    <property type="match status" value="1"/>
</dbReference>
<comment type="similarity">
    <text evidence="5">Belongs to the U2 small nuclear ribonucleoprotein A family.</text>
</comment>
<dbReference type="InterPro" id="IPR032675">
    <property type="entry name" value="LRR_dom_sf"/>
</dbReference>
<name>A0A507E176_9FUNG</name>
<dbReference type="GO" id="GO:0005686">
    <property type="term" value="C:U2 snRNP"/>
    <property type="evidence" value="ECO:0007669"/>
    <property type="project" value="TreeGrafter"/>
</dbReference>
<evidence type="ECO:0000256" key="5">
    <source>
        <dbReference type="ARBA" id="ARBA00024196"/>
    </source>
</evidence>
<evidence type="ECO:0000256" key="6">
    <source>
        <dbReference type="ARBA" id="ARBA00024238"/>
    </source>
</evidence>
<protein>
    <recommendedName>
        <fullName evidence="6">U2 small nuclear ribonucleoprotein A'</fullName>
    </recommendedName>
</protein>
<gene>
    <name evidence="8" type="ORF">PhCBS80983_g04092</name>
</gene>
<keyword evidence="2" id="KW-0433">Leucine-rich repeat</keyword>
<dbReference type="STRING" id="109895.A0A507E176"/>
<dbReference type="SUPFAM" id="SSF52058">
    <property type="entry name" value="L domain-like"/>
    <property type="match status" value="1"/>
</dbReference>
<evidence type="ECO:0000313" key="8">
    <source>
        <dbReference type="EMBL" id="TPX57075.1"/>
    </source>
</evidence>
<dbReference type="InterPro" id="IPR001611">
    <property type="entry name" value="Leu-rich_rpt"/>
</dbReference>
<dbReference type="GO" id="GO:0000398">
    <property type="term" value="P:mRNA splicing, via spliceosome"/>
    <property type="evidence" value="ECO:0007669"/>
    <property type="project" value="InterPro"/>
</dbReference>
<dbReference type="PROSITE" id="PS51450">
    <property type="entry name" value="LRR"/>
    <property type="match status" value="1"/>
</dbReference>
<dbReference type="InterPro" id="IPR044640">
    <property type="entry name" value="RU2A"/>
</dbReference>
<dbReference type="EMBL" id="QEAQ01000059">
    <property type="protein sequence ID" value="TPX57075.1"/>
    <property type="molecule type" value="Genomic_DNA"/>
</dbReference>
<dbReference type="AlphaFoldDB" id="A0A507E176"/>
<evidence type="ECO:0000256" key="3">
    <source>
        <dbReference type="ARBA" id="ARBA00022737"/>
    </source>
</evidence>
<proteinExistence type="inferred from homology"/>
<dbReference type="Proteomes" id="UP000318582">
    <property type="component" value="Unassembled WGS sequence"/>
</dbReference>
<comment type="subcellular location">
    <subcellularLocation>
        <location evidence="1">Nucleus</location>
    </subcellularLocation>
</comment>
<keyword evidence="9" id="KW-1185">Reference proteome</keyword>
<feature type="region of interest" description="Disordered" evidence="7">
    <location>
        <begin position="226"/>
        <end position="258"/>
    </location>
</feature>
<reference evidence="8 9" key="1">
    <citation type="journal article" date="2019" name="Sci. Rep.">
        <title>Comparative genomics of chytrid fungi reveal insights into the obligate biotrophic and pathogenic lifestyle of Synchytrium endobioticum.</title>
        <authorList>
            <person name="van de Vossenberg B.T.L.H."/>
            <person name="Warris S."/>
            <person name="Nguyen H.D.T."/>
            <person name="van Gent-Pelzer M.P.E."/>
            <person name="Joly D.L."/>
            <person name="van de Geest H.C."/>
            <person name="Bonants P.J.M."/>
            <person name="Smith D.S."/>
            <person name="Levesque C.A."/>
            <person name="van der Lee T.A.J."/>
        </authorList>
    </citation>
    <scope>NUCLEOTIDE SEQUENCE [LARGE SCALE GENOMIC DNA]</scope>
    <source>
        <strain evidence="8 9">CBS 809.83</strain>
    </source>
</reference>
<comment type="caution">
    <text evidence="8">The sequence shown here is derived from an EMBL/GenBank/DDBJ whole genome shotgun (WGS) entry which is preliminary data.</text>
</comment>
<keyword evidence="4" id="KW-0539">Nucleus</keyword>
<dbReference type="Gene3D" id="3.80.10.10">
    <property type="entry name" value="Ribonuclease Inhibitor"/>
    <property type="match status" value="1"/>
</dbReference>
<evidence type="ECO:0000256" key="2">
    <source>
        <dbReference type="ARBA" id="ARBA00022614"/>
    </source>
</evidence>
<dbReference type="Pfam" id="PF14580">
    <property type="entry name" value="LRR_9"/>
    <property type="match status" value="1"/>
</dbReference>
<dbReference type="GO" id="GO:0030620">
    <property type="term" value="F:U2 snRNA binding"/>
    <property type="evidence" value="ECO:0007669"/>
    <property type="project" value="InterPro"/>
</dbReference>
<dbReference type="PANTHER" id="PTHR10552:SF6">
    <property type="entry name" value="U2 SMALL NUCLEAR RIBONUCLEOPROTEIN A"/>
    <property type="match status" value="1"/>
</dbReference>
<evidence type="ECO:0000256" key="1">
    <source>
        <dbReference type="ARBA" id="ARBA00004123"/>
    </source>
</evidence>
<dbReference type="FunFam" id="3.80.10.10:FF:000026">
    <property type="entry name" value="U2 small nuclear ribonucleoprotein A"/>
    <property type="match status" value="1"/>
</dbReference>
<organism evidence="8 9">
    <name type="scientific">Powellomyces hirtus</name>
    <dbReference type="NCBI Taxonomy" id="109895"/>
    <lineage>
        <taxon>Eukaryota</taxon>
        <taxon>Fungi</taxon>
        <taxon>Fungi incertae sedis</taxon>
        <taxon>Chytridiomycota</taxon>
        <taxon>Chytridiomycota incertae sedis</taxon>
        <taxon>Chytridiomycetes</taxon>
        <taxon>Spizellomycetales</taxon>
        <taxon>Powellomycetaceae</taxon>
        <taxon>Powellomyces</taxon>
    </lineage>
</organism>